<organism evidence="2 3">
    <name type="scientific">Paramicrosporidium saccamoebae</name>
    <dbReference type="NCBI Taxonomy" id="1246581"/>
    <lineage>
        <taxon>Eukaryota</taxon>
        <taxon>Fungi</taxon>
        <taxon>Fungi incertae sedis</taxon>
        <taxon>Cryptomycota</taxon>
        <taxon>Cryptomycota incertae sedis</taxon>
        <taxon>Paramicrosporidium</taxon>
    </lineage>
</organism>
<evidence type="ECO:0000313" key="2">
    <source>
        <dbReference type="EMBL" id="PJF16632.1"/>
    </source>
</evidence>
<feature type="compositionally biased region" description="Acidic residues" evidence="1">
    <location>
        <begin position="28"/>
        <end position="62"/>
    </location>
</feature>
<reference evidence="2 3" key="1">
    <citation type="submission" date="2016-10" db="EMBL/GenBank/DDBJ databases">
        <title>The genome of Paramicrosporidium saccamoebae is the missing link in understanding Cryptomycota and Microsporidia evolution.</title>
        <authorList>
            <person name="Quandt C.A."/>
            <person name="Beaudet D."/>
            <person name="Corsaro D."/>
            <person name="Michel R."/>
            <person name="Corradi N."/>
            <person name="James T."/>
        </authorList>
    </citation>
    <scope>NUCLEOTIDE SEQUENCE [LARGE SCALE GENOMIC DNA]</scope>
    <source>
        <strain evidence="2 3">KSL3</strain>
    </source>
</reference>
<protein>
    <submittedName>
        <fullName evidence="2">Uncharacterized protein</fullName>
    </submittedName>
</protein>
<sequence>MLTSHDDGYQDIILTSGMSLHHSHAVDNLDESMLDDEEEWRANSDGEESEEEGLDEEDGEEAEMVIECPFEEPKAALLDLSHEDAPLESPRISIP</sequence>
<dbReference type="AlphaFoldDB" id="A0A2H9TFR3"/>
<dbReference type="EMBL" id="MTSL01000213">
    <property type="protein sequence ID" value="PJF16632.1"/>
    <property type="molecule type" value="Genomic_DNA"/>
</dbReference>
<keyword evidence="3" id="KW-1185">Reference proteome</keyword>
<name>A0A2H9TFR3_9FUNG</name>
<comment type="caution">
    <text evidence="2">The sequence shown here is derived from an EMBL/GenBank/DDBJ whole genome shotgun (WGS) entry which is preliminary data.</text>
</comment>
<gene>
    <name evidence="2" type="ORF">PSACC_03539</name>
</gene>
<evidence type="ECO:0000256" key="1">
    <source>
        <dbReference type="SAM" id="MobiDB-lite"/>
    </source>
</evidence>
<accession>A0A2H9TFR3</accession>
<proteinExistence type="predicted"/>
<feature type="region of interest" description="Disordered" evidence="1">
    <location>
        <begin position="27"/>
        <end position="62"/>
    </location>
</feature>
<dbReference type="Proteomes" id="UP000240830">
    <property type="component" value="Unassembled WGS sequence"/>
</dbReference>
<evidence type="ECO:0000313" key="3">
    <source>
        <dbReference type="Proteomes" id="UP000240830"/>
    </source>
</evidence>